<dbReference type="InterPro" id="IPR046243">
    <property type="entry name" value="DUF6276"/>
</dbReference>
<organism evidence="1 2">
    <name type="scientific">Haloferax massiliensis</name>
    <dbReference type="NCBI Taxonomy" id="1476858"/>
    <lineage>
        <taxon>Archaea</taxon>
        <taxon>Methanobacteriati</taxon>
        <taxon>Methanobacteriota</taxon>
        <taxon>Stenosarchaea group</taxon>
        <taxon>Halobacteria</taxon>
        <taxon>Halobacteriales</taxon>
        <taxon>Haloferacaceae</taxon>
        <taxon>Haloferax</taxon>
    </lineage>
</organism>
<dbReference type="AlphaFoldDB" id="A0A0D6JTK7"/>
<accession>A0A0D6JTK7</accession>
<reference evidence="2" key="1">
    <citation type="submission" date="2015-03" db="EMBL/GenBank/DDBJ databases">
        <authorList>
            <person name="Urmite Genomes"/>
        </authorList>
    </citation>
    <scope>NUCLEOTIDE SEQUENCE [LARGE SCALE GENOMIC DNA]</scope>
    <source>
        <strain evidence="2">Arc-Hr</strain>
    </source>
</reference>
<dbReference type="Pfam" id="PF19792">
    <property type="entry name" value="DUF6276"/>
    <property type="match status" value="1"/>
</dbReference>
<sequence length="127" mass="13324">MSCPDCDGELAVFAVPEPLEAHAPEAALTVGLCADCLALRPTDEPVTEGDSRPLADALPEGDAGAAVALLVGMLDSLALNRAGIVDCVEFAERSGTDVHLTLDRLQRAATDPHFDVARRQSQLDAFL</sequence>
<keyword evidence="2" id="KW-1185">Reference proteome</keyword>
<evidence type="ECO:0000313" key="1">
    <source>
        <dbReference type="EMBL" id="CQR51311.1"/>
    </source>
</evidence>
<name>A0A0D6JTK7_9EURY</name>
<proteinExistence type="predicted"/>
<dbReference type="Proteomes" id="UP000198902">
    <property type="component" value="Unassembled WGS sequence"/>
</dbReference>
<dbReference type="EMBL" id="CSTE01000002">
    <property type="protein sequence ID" value="CQR51311.1"/>
    <property type="molecule type" value="Genomic_DNA"/>
</dbReference>
<gene>
    <name evidence="1" type="ORF">BN996_02685</name>
</gene>
<dbReference type="RefSeq" id="WP_089779652.1">
    <property type="nucleotide sequence ID" value="NZ_CABLRR010000002.1"/>
</dbReference>
<evidence type="ECO:0008006" key="3">
    <source>
        <dbReference type="Google" id="ProtNLM"/>
    </source>
</evidence>
<evidence type="ECO:0000313" key="2">
    <source>
        <dbReference type="Proteomes" id="UP000198902"/>
    </source>
</evidence>
<protein>
    <recommendedName>
        <fullName evidence="3">Small CPxCG-related zinc finger protein</fullName>
    </recommendedName>
</protein>
<dbReference type="OrthoDB" id="212944at2157"/>